<name>A0A9D1F9A5_9FIRM</name>
<keyword evidence="1" id="KW-0732">Signal</keyword>
<dbReference type="Pfam" id="PF01547">
    <property type="entry name" value="SBP_bac_1"/>
    <property type="match status" value="1"/>
</dbReference>
<dbReference type="PROSITE" id="PS51257">
    <property type="entry name" value="PROKAR_LIPOPROTEIN"/>
    <property type="match status" value="1"/>
</dbReference>
<feature type="signal peptide" evidence="1">
    <location>
        <begin position="1"/>
        <end position="19"/>
    </location>
</feature>
<reference evidence="2" key="1">
    <citation type="submission" date="2020-10" db="EMBL/GenBank/DDBJ databases">
        <authorList>
            <person name="Gilroy R."/>
        </authorList>
    </citation>
    <scope>NUCLEOTIDE SEQUENCE</scope>
    <source>
        <strain evidence="2">ChiBcec16-1751</strain>
    </source>
</reference>
<dbReference type="Proteomes" id="UP000886741">
    <property type="component" value="Unassembled WGS sequence"/>
</dbReference>
<dbReference type="InterPro" id="IPR006059">
    <property type="entry name" value="SBP"/>
</dbReference>
<dbReference type="EMBL" id="DVJJ01000086">
    <property type="protein sequence ID" value="HIS64842.1"/>
    <property type="molecule type" value="Genomic_DNA"/>
</dbReference>
<feature type="chain" id="PRO_5038734458" evidence="1">
    <location>
        <begin position="20"/>
        <end position="138"/>
    </location>
</feature>
<dbReference type="Gene3D" id="3.40.190.10">
    <property type="entry name" value="Periplasmic binding protein-like II"/>
    <property type="match status" value="1"/>
</dbReference>
<comment type="caution">
    <text evidence="2">The sequence shown here is derived from an EMBL/GenBank/DDBJ whole genome shotgun (WGS) entry which is preliminary data.</text>
</comment>
<sequence>MKKRIVSFVLAVAMMTTMGACGSKETTGDKERDTGAGSSITVLVESGSPAEALAKETAAVFQEETGCEVIIDAVAYTGMYDKLSTEIRANQATHDVACMDVVWLAAFADAIEPVTGADTSDFLPTLEESGTIDGKLLG</sequence>
<proteinExistence type="predicted"/>
<evidence type="ECO:0000256" key="1">
    <source>
        <dbReference type="SAM" id="SignalP"/>
    </source>
</evidence>
<reference evidence="2" key="2">
    <citation type="journal article" date="2021" name="PeerJ">
        <title>Extensive microbial diversity within the chicken gut microbiome revealed by metagenomics and culture.</title>
        <authorList>
            <person name="Gilroy R."/>
            <person name="Ravi A."/>
            <person name="Getino M."/>
            <person name="Pursley I."/>
            <person name="Horton D.L."/>
            <person name="Alikhan N.F."/>
            <person name="Baker D."/>
            <person name="Gharbi K."/>
            <person name="Hall N."/>
            <person name="Watson M."/>
            <person name="Adriaenssens E.M."/>
            <person name="Foster-Nyarko E."/>
            <person name="Jarju S."/>
            <person name="Secka A."/>
            <person name="Antonio M."/>
            <person name="Oren A."/>
            <person name="Chaudhuri R.R."/>
            <person name="La Ragione R."/>
            <person name="Hildebrand F."/>
            <person name="Pallen M.J."/>
        </authorList>
    </citation>
    <scope>NUCLEOTIDE SEQUENCE</scope>
    <source>
        <strain evidence="2">ChiBcec16-1751</strain>
    </source>
</reference>
<dbReference type="SUPFAM" id="SSF53850">
    <property type="entry name" value="Periplasmic binding protein-like II"/>
    <property type="match status" value="1"/>
</dbReference>
<dbReference type="AlphaFoldDB" id="A0A9D1F9A5"/>
<accession>A0A9D1F9A5</accession>
<organism evidence="2 3">
    <name type="scientific">Candidatus Avoscillospira avistercoris</name>
    <dbReference type="NCBI Taxonomy" id="2840707"/>
    <lineage>
        <taxon>Bacteria</taxon>
        <taxon>Bacillati</taxon>
        <taxon>Bacillota</taxon>
        <taxon>Clostridia</taxon>
        <taxon>Eubacteriales</taxon>
        <taxon>Oscillospiraceae</taxon>
        <taxon>Oscillospiraceae incertae sedis</taxon>
        <taxon>Candidatus Avoscillospira</taxon>
    </lineage>
</organism>
<protein>
    <submittedName>
        <fullName evidence="2">Extracellular solute-binding protein</fullName>
    </submittedName>
</protein>
<gene>
    <name evidence="2" type="ORF">IAA83_05665</name>
</gene>
<evidence type="ECO:0000313" key="2">
    <source>
        <dbReference type="EMBL" id="HIS64842.1"/>
    </source>
</evidence>
<evidence type="ECO:0000313" key="3">
    <source>
        <dbReference type="Proteomes" id="UP000886741"/>
    </source>
</evidence>